<organism evidence="1 2">
    <name type="scientific">Portunus trituberculatus</name>
    <name type="common">Swimming crab</name>
    <name type="synonym">Neptunus trituberculatus</name>
    <dbReference type="NCBI Taxonomy" id="210409"/>
    <lineage>
        <taxon>Eukaryota</taxon>
        <taxon>Metazoa</taxon>
        <taxon>Ecdysozoa</taxon>
        <taxon>Arthropoda</taxon>
        <taxon>Crustacea</taxon>
        <taxon>Multicrustacea</taxon>
        <taxon>Malacostraca</taxon>
        <taxon>Eumalacostraca</taxon>
        <taxon>Eucarida</taxon>
        <taxon>Decapoda</taxon>
        <taxon>Pleocyemata</taxon>
        <taxon>Brachyura</taxon>
        <taxon>Eubrachyura</taxon>
        <taxon>Portunoidea</taxon>
        <taxon>Portunidae</taxon>
        <taxon>Portuninae</taxon>
        <taxon>Portunus</taxon>
    </lineage>
</organism>
<gene>
    <name evidence="1" type="ORF">E2C01_034046</name>
</gene>
<proteinExistence type="predicted"/>
<comment type="caution">
    <text evidence="1">The sequence shown here is derived from an EMBL/GenBank/DDBJ whole genome shotgun (WGS) entry which is preliminary data.</text>
</comment>
<dbReference type="AlphaFoldDB" id="A0A5B7F4L0"/>
<dbReference type="Proteomes" id="UP000324222">
    <property type="component" value="Unassembled WGS sequence"/>
</dbReference>
<dbReference type="EMBL" id="VSRR010004710">
    <property type="protein sequence ID" value="MPC40487.1"/>
    <property type="molecule type" value="Genomic_DNA"/>
</dbReference>
<name>A0A5B7F4L0_PORTR</name>
<evidence type="ECO:0000313" key="1">
    <source>
        <dbReference type="EMBL" id="MPC40487.1"/>
    </source>
</evidence>
<protein>
    <submittedName>
        <fullName evidence="1">Uncharacterized protein</fullName>
    </submittedName>
</protein>
<evidence type="ECO:0000313" key="2">
    <source>
        <dbReference type="Proteomes" id="UP000324222"/>
    </source>
</evidence>
<reference evidence="1 2" key="1">
    <citation type="submission" date="2019-05" db="EMBL/GenBank/DDBJ databases">
        <title>Another draft genome of Portunus trituberculatus and its Hox gene families provides insights of decapod evolution.</title>
        <authorList>
            <person name="Jeong J.-H."/>
            <person name="Song I."/>
            <person name="Kim S."/>
            <person name="Choi T."/>
            <person name="Kim D."/>
            <person name="Ryu S."/>
            <person name="Kim W."/>
        </authorList>
    </citation>
    <scope>NUCLEOTIDE SEQUENCE [LARGE SCALE GENOMIC DNA]</scope>
    <source>
        <tissue evidence="1">Muscle</tissue>
    </source>
</reference>
<keyword evidence="2" id="KW-1185">Reference proteome</keyword>
<sequence length="59" mass="6951">MDACPQITARELKEKKPSAVWKNRFPRWDNKADLNDSRLEHVTTDSGREFQRPILRIAN</sequence>
<accession>A0A5B7F4L0</accession>